<dbReference type="InterPro" id="IPR036271">
    <property type="entry name" value="Tet_transcr_reg_TetR-rel_C_sf"/>
</dbReference>
<sequence length="219" mass="22971">MSKERVPKHRLGPQRDPAIDEAVLAATRQLLVERGYSGTSIDAIATRAGVGRPAIYRRWPSKAHIVNDAVYPVLDTDRDADIDAELGTSGAMPDQVRDLVHGAVALFASPSTRAGVPGLISELRTDGALRDTLVVRQLAGVAAELRRRLDAAAEAGEIRAGVDADTLLDVLGGAAIFALCIRDVQDTDGLAGRLTDLVLNGILPTAGRAAGEGTHTGRS</sequence>
<comment type="caution">
    <text evidence="6">The sequence shown here is derived from an EMBL/GenBank/DDBJ whole genome shotgun (WGS) entry which is preliminary data.</text>
</comment>
<evidence type="ECO:0000256" key="1">
    <source>
        <dbReference type="ARBA" id="ARBA00023015"/>
    </source>
</evidence>
<dbReference type="Gene3D" id="1.10.10.60">
    <property type="entry name" value="Homeodomain-like"/>
    <property type="match status" value="1"/>
</dbReference>
<feature type="domain" description="HTH tetR-type" evidence="5">
    <location>
        <begin position="17"/>
        <end position="77"/>
    </location>
</feature>
<reference evidence="7" key="1">
    <citation type="journal article" date="2019" name="Int. J. Syst. Evol. Microbiol.">
        <title>The Global Catalogue of Microorganisms (GCM) 10K type strain sequencing project: providing services to taxonomists for standard genome sequencing and annotation.</title>
        <authorList>
            <consortium name="The Broad Institute Genomics Platform"/>
            <consortium name="The Broad Institute Genome Sequencing Center for Infectious Disease"/>
            <person name="Wu L."/>
            <person name="Ma J."/>
        </authorList>
    </citation>
    <scope>NUCLEOTIDE SEQUENCE [LARGE SCALE GENOMIC DNA]</scope>
    <source>
        <strain evidence="7">DT72</strain>
    </source>
</reference>
<dbReference type="InterPro" id="IPR023772">
    <property type="entry name" value="DNA-bd_HTH_TetR-type_CS"/>
</dbReference>
<dbReference type="PROSITE" id="PS50977">
    <property type="entry name" value="HTH_TETR_2"/>
    <property type="match status" value="1"/>
</dbReference>
<dbReference type="InterPro" id="IPR011075">
    <property type="entry name" value="TetR_C"/>
</dbReference>
<keyword evidence="2 4" id="KW-0238">DNA-binding</keyword>
<keyword evidence="3" id="KW-0804">Transcription</keyword>
<dbReference type="EMBL" id="JBHUFB010000020">
    <property type="protein sequence ID" value="MFD1815227.1"/>
    <property type="molecule type" value="Genomic_DNA"/>
</dbReference>
<accession>A0ABW4P9L7</accession>
<keyword evidence="1" id="KW-0805">Transcription regulation</keyword>
<dbReference type="InterPro" id="IPR001647">
    <property type="entry name" value="HTH_TetR"/>
</dbReference>
<dbReference type="SUPFAM" id="SSF48498">
    <property type="entry name" value="Tetracyclin repressor-like, C-terminal domain"/>
    <property type="match status" value="1"/>
</dbReference>
<protein>
    <submittedName>
        <fullName evidence="6">TetR/AcrR family transcriptional regulator</fullName>
    </submittedName>
</protein>
<dbReference type="InterPro" id="IPR050109">
    <property type="entry name" value="HTH-type_TetR-like_transc_reg"/>
</dbReference>
<dbReference type="Proteomes" id="UP001597286">
    <property type="component" value="Unassembled WGS sequence"/>
</dbReference>
<evidence type="ECO:0000259" key="5">
    <source>
        <dbReference type="PROSITE" id="PS50977"/>
    </source>
</evidence>
<keyword evidence="7" id="KW-1185">Reference proteome</keyword>
<dbReference type="PRINTS" id="PR00455">
    <property type="entry name" value="HTHTETR"/>
</dbReference>
<dbReference type="Pfam" id="PF00440">
    <property type="entry name" value="TetR_N"/>
    <property type="match status" value="1"/>
</dbReference>
<dbReference type="Pfam" id="PF16859">
    <property type="entry name" value="TetR_C_11"/>
    <property type="match status" value="1"/>
</dbReference>
<dbReference type="PANTHER" id="PTHR30055:SF230">
    <property type="entry name" value="TRANSCRIPTIONAL REGULATORY PROTEIN (PROBABLY TETR-FAMILY)-RELATED"/>
    <property type="match status" value="1"/>
</dbReference>
<evidence type="ECO:0000313" key="6">
    <source>
        <dbReference type="EMBL" id="MFD1815227.1"/>
    </source>
</evidence>
<dbReference type="InterPro" id="IPR009057">
    <property type="entry name" value="Homeodomain-like_sf"/>
</dbReference>
<evidence type="ECO:0000256" key="3">
    <source>
        <dbReference type="ARBA" id="ARBA00023163"/>
    </source>
</evidence>
<name>A0ABW4P9L7_9NOCA</name>
<evidence type="ECO:0000313" key="7">
    <source>
        <dbReference type="Proteomes" id="UP001597286"/>
    </source>
</evidence>
<organism evidence="6 7">
    <name type="scientific">Rhodococcus gannanensis</name>
    <dbReference type="NCBI Taxonomy" id="1960308"/>
    <lineage>
        <taxon>Bacteria</taxon>
        <taxon>Bacillati</taxon>
        <taxon>Actinomycetota</taxon>
        <taxon>Actinomycetes</taxon>
        <taxon>Mycobacteriales</taxon>
        <taxon>Nocardiaceae</taxon>
        <taxon>Rhodococcus</taxon>
    </lineage>
</organism>
<dbReference type="SUPFAM" id="SSF46689">
    <property type="entry name" value="Homeodomain-like"/>
    <property type="match status" value="1"/>
</dbReference>
<proteinExistence type="predicted"/>
<dbReference type="RefSeq" id="WP_378487665.1">
    <property type="nucleotide sequence ID" value="NZ_JBHUFB010000020.1"/>
</dbReference>
<feature type="DNA-binding region" description="H-T-H motif" evidence="4">
    <location>
        <begin position="40"/>
        <end position="59"/>
    </location>
</feature>
<evidence type="ECO:0000256" key="2">
    <source>
        <dbReference type="ARBA" id="ARBA00023125"/>
    </source>
</evidence>
<evidence type="ECO:0000256" key="4">
    <source>
        <dbReference type="PROSITE-ProRule" id="PRU00335"/>
    </source>
</evidence>
<dbReference type="PROSITE" id="PS01081">
    <property type="entry name" value="HTH_TETR_1"/>
    <property type="match status" value="1"/>
</dbReference>
<gene>
    <name evidence="6" type="ORF">ACFSJG_23660</name>
</gene>
<dbReference type="Gene3D" id="1.10.357.10">
    <property type="entry name" value="Tetracycline Repressor, domain 2"/>
    <property type="match status" value="1"/>
</dbReference>
<dbReference type="PANTHER" id="PTHR30055">
    <property type="entry name" value="HTH-TYPE TRANSCRIPTIONAL REGULATOR RUTR"/>
    <property type="match status" value="1"/>
</dbReference>